<dbReference type="InterPro" id="IPR000485">
    <property type="entry name" value="AsnC-type_HTH_dom"/>
</dbReference>
<dbReference type="Gene3D" id="3.30.70.920">
    <property type="match status" value="1"/>
</dbReference>
<keyword evidence="2" id="KW-0238">DNA-binding</keyword>
<reference evidence="5 6" key="1">
    <citation type="submission" date="2019-06" db="EMBL/GenBank/DDBJ databases">
        <title>Tsukamurella conjunctivitidis sp. nov., Tsukamurella assacharolytica sp. nov. and Tsukamurella sputae sp. nov. isolated from patients with conjunctivitis, bacteraemia (lymphoma) and respiratory infection (sputum) in Hong Kong.</title>
        <authorList>
            <person name="Teng J.L.L."/>
            <person name="Lee H.H."/>
            <person name="Fong J.Y.H."/>
            <person name="Fok K.M.N."/>
            <person name="Lau S.K.P."/>
            <person name="Woo P.C.Y."/>
        </authorList>
    </citation>
    <scope>NUCLEOTIDE SEQUENCE [LARGE SCALE GENOMIC DNA]</scope>
    <source>
        <strain evidence="5 6">HKU71</strain>
    </source>
</reference>
<evidence type="ECO:0000256" key="2">
    <source>
        <dbReference type="ARBA" id="ARBA00023125"/>
    </source>
</evidence>
<dbReference type="InterPro" id="IPR011991">
    <property type="entry name" value="ArsR-like_HTH"/>
</dbReference>
<keyword evidence="3" id="KW-0804">Transcription</keyword>
<keyword evidence="6" id="KW-1185">Reference proteome</keyword>
<evidence type="ECO:0000313" key="5">
    <source>
        <dbReference type="EMBL" id="TWS21511.1"/>
    </source>
</evidence>
<accession>A0A5C5RH34</accession>
<dbReference type="GO" id="GO:0005829">
    <property type="term" value="C:cytosol"/>
    <property type="evidence" value="ECO:0007669"/>
    <property type="project" value="TreeGrafter"/>
</dbReference>
<dbReference type="InterPro" id="IPR036388">
    <property type="entry name" value="WH-like_DNA-bd_sf"/>
</dbReference>
<sequence>MPTTSLRLDEIDVRLIDALQIDADRTLRDLGEEVGLSPSAVQRRVQKYKRDGLIRTVAQIVPERAPALTQALVFLALTTETPETHRRLTDALRAHPLIRECLLLAGEWDYVVVVSAASVQELRDVCTALFKADGNIRRYDTMFILDTVVAGARIPAEYLT</sequence>
<dbReference type="OrthoDB" id="8590699at2"/>
<feature type="domain" description="HTH asnC-type" evidence="4">
    <location>
        <begin position="8"/>
        <end position="69"/>
    </location>
</feature>
<dbReference type="PRINTS" id="PR00033">
    <property type="entry name" value="HTHASNC"/>
</dbReference>
<evidence type="ECO:0000256" key="3">
    <source>
        <dbReference type="ARBA" id="ARBA00023163"/>
    </source>
</evidence>
<dbReference type="SMART" id="SM00344">
    <property type="entry name" value="HTH_ASNC"/>
    <property type="match status" value="1"/>
</dbReference>
<protein>
    <submittedName>
        <fullName evidence="5">Lrp/AsnC family transcriptional regulator</fullName>
    </submittedName>
</protein>
<name>A0A5C5RH34_9ACTN</name>
<dbReference type="AlphaFoldDB" id="A0A5C5RH34"/>
<evidence type="ECO:0000259" key="4">
    <source>
        <dbReference type="PROSITE" id="PS50956"/>
    </source>
</evidence>
<gene>
    <name evidence="5" type="ORF">FK529_02680</name>
</gene>
<dbReference type="GO" id="GO:0043565">
    <property type="term" value="F:sequence-specific DNA binding"/>
    <property type="evidence" value="ECO:0007669"/>
    <property type="project" value="InterPro"/>
</dbReference>
<dbReference type="GO" id="GO:0043200">
    <property type="term" value="P:response to amino acid"/>
    <property type="evidence" value="ECO:0007669"/>
    <property type="project" value="TreeGrafter"/>
</dbReference>
<dbReference type="PROSITE" id="PS50956">
    <property type="entry name" value="HTH_ASNC_2"/>
    <property type="match status" value="1"/>
</dbReference>
<dbReference type="PANTHER" id="PTHR30154">
    <property type="entry name" value="LEUCINE-RESPONSIVE REGULATORY PROTEIN"/>
    <property type="match status" value="1"/>
</dbReference>
<dbReference type="SUPFAM" id="SSF54909">
    <property type="entry name" value="Dimeric alpha+beta barrel"/>
    <property type="match status" value="1"/>
</dbReference>
<dbReference type="InterPro" id="IPR036390">
    <property type="entry name" value="WH_DNA-bd_sf"/>
</dbReference>
<dbReference type="InterPro" id="IPR019888">
    <property type="entry name" value="Tscrpt_reg_AsnC-like"/>
</dbReference>
<evidence type="ECO:0000313" key="6">
    <source>
        <dbReference type="Proteomes" id="UP000317291"/>
    </source>
</evidence>
<dbReference type="InterPro" id="IPR011008">
    <property type="entry name" value="Dimeric_a/b-barrel"/>
</dbReference>
<organism evidence="5 6">
    <name type="scientific">Tsukamurella asaccharolytica</name>
    <dbReference type="NCBI Taxonomy" id="2592067"/>
    <lineage>
        <taxon>Bacteria</taxon>
        <taxon>Bacillati</taxon>
        <taxon>Actinomycetota</taxon>
        <taxon>Actinomycetes</taxon>
        <taxon>Mycobacteriales</taxon>
        <taxon>Tsukamurellaceae</taxon>
        <taxon>Tsukamurella</taxon>
    </lineage>
</organism>
<proteinExistence type="predicted"/>
<dbReference type="SUPFAM" id="SSF46785">
    <property type="entry name" value="Winged helix' DNA-binding domain"/>
    <property type="match status" value="1"/>
</dbReference>
<keyword evidence="1" id="KW-0805">Transcription regulation</keyword>
<dbReference type="InterPro" id="IPR019887">
    <property type="entry name" value="Tscrpt_reg_AsnC/Lrp_C"/>
</dbReference>
<dbReference type="RefSeq" id="WP_146559301.1">
    <property type="nucleotide sequence ID" value="NZ_VIGW01000001.1"/>
</dbReference>
<dbReference type="Gene3D" id="1.10.10.10">
    <property type="entry name" value="Winged helix-like DNA-binding domain superfamily/Winged helix DNA-binding domain"/>
    <property type="match status" value="1"/>
</dbReference>
<dbReference type="CDD" id="cd00090">
    <property type="entry name" value="HTH_ARSR"/>
    <property type="match status" value="1"/>
</dbReference>
<dbReference type="Proteomes" id="UP000317291">
    <property type="component" value="Unassembled WGS sequence"/>
</dbReference>
<dbReference type="EMBL" id="VIGW01000001">
    <property type="protein sequence ID" value="TWS21511.1"/>
    <property type="molecule type" value="Genomic_DNA"/>
</dbReference>
<dbReference type="Pfam" id="PF01037">
    <property type="entry name" value="AsnC_trans_reg"/>
    <property type="match status" value="1"/>
</dbReference>
<evidence type="ECO:0000256" key="1">
    <source>
        <dbReference type="ARBA" id="ARBA00023015"/>
    </source>
</evidence>
<dbReference type="Pfam" id="PF13404">
    <property type="entry name" value="HTH_AsnC-type"/>
    <property type="match status" value="1"/>
</dbReference>
<dbReference type="PANTHER" id="PTHR30154:SF34">
    <property type="entry name" value="TRANSCRIPTIONAL REGULATOR AZLB"/>
    <property type="match status" value="1"/>
</dbReference>
<comment type="caution">
    <text evidence="5">The sequence shown here is derived from an EMBL/GenBank/DDBJ whole genome shotgun (WGS) entry which is preliminary data.</text>
</comment>